<protein>
    <submittedName>
        <fullName evidence="2">Phosphoheptose isomerase</fullName>
    </submittedName>
</protein>
<keyword evidence="2" id="KW-0413">Isomerase</keyword>
<dbReference type="PANTHER" id="PTHR30390">
    <property type="entry name" value="SEDOHEPTULOSE 7-PHOSPHATE ISOMERASE / DNAA INITIATOR-ASSOCIATING FACTOR FOR REPLICATION INITIATION"/>
    <property type="match status" value="1"/>
</dbReference>
<reference evidence="2 3" key="1">
    <citation type="submission" date="2021-01" db="EMBL/GenBank/DDBJ databases">
        <title>Whole genome shotgun sequence of Plantactinospora endophytica NBRC 110450.</title>
        <authorList>
            <person name="Komaki H."/>
            <person name="Tamura T."/>
        </authorList>
    </citation>
    <scope>NUCLEOTIDE SEQUENCE [LARGE SCALE GENOMIC DNA]</scope>
    <source>
        <strain evidence="2 3">NBRC 110450</strain>
    </source>
</reference>
<dbReference type="InterPro" id="IPR001347">
    <property type="entry name" value="SIS_dom"/>
</dbReference>
<dbReference type="PANTHER" id="PTHR30390:SF6">
    <property type="entry name" value="DNAA INITIATOR-ASSOCIATING PROTEIN DIAA"/>
    <property type="match status" value="1"/>
</dbReference>
<dbReference type="RefSeq" id="WP_203866507.1">
    <property type="nucleotide sequence ID" value="NZ_BONW01000013.1"/>
</dbReference>
<dbReference type="CDD" id="cd05006">
    <property type="entry name" value="SIS_GmhA"/>
    <property type="match status" value="1"/>
</dbReference>
<evidence type="ECO:0000259" key="1">
    <source>
        <dbReference type="PROSITE" id="PS51464"/>
    </source>
</evidence>
<evidence type="ECO:0000313" key="2">
    <source>
        <dbReference type="EMBL" id="GIG87982.1"/>
    </source>
</evidence>
<dbReference type="EMBL" id="BONW01000013">
    <property type="protein sequence ID" value="GIG87982.1"/>
    <property type="molecule type" value="Genomic_DNA"/>
</dbReference>
<dbReference type="Gene3D" id="3.40.50.10490">
    <property type="entry name" value="Glucose-6-phosphate isomerase like protein, domain 1"/>
    <property type="match status" value="1"/>
</dbReference>
<evidence type="ECO:0000313" key="3">
    <source>
        <dbReference type="Proteomes" id="UP000646749"/>
    </source>
</evidence>
<dbReference type="SUPFAM" id="SSF53697">
    <property type="entry name" value="SIS domain"/>
    <property type="match status" value="1"/>
</dbReference>
<accession>A0ABQ4DZS9</accession>
<dbReference type="PROSITE" id="PS51464">
    <property type="entry name" value="SIS"/>
    <property type="match status" value="1"/>
</dbReference>
<comment type="caution">
    <text evidence="2">The sequence shown here is derived from an EMBL/GenBank/DDBJ whole genome shotgun (WGS) entry which is preliminary data.</text>
</comment>
<dbReference type="Proteomes" id="UP000646749">
    <property type="component" value="Unassembled WGS sequence"/>
</dbReference>
<dbReference type="Pfam" id="PF13580">
    <property type="entry name" value="SIS_2"/>
    <property type="match status" value="1"/>
</dbReference>
<organism evidence="2 3">
    <name type="scientific">Plantactinospora endophytica</name>
    <dbReference type="NCBI Taxonomy" id="673535"/>
    <lineage>
        <taxon>Bacteria</taxon>
        <taxon>Bacillati</taxon>
        <taxon>Actinomycetota</taxon>
        <taxon>Actinomycetes</taxon>
        <taxon>Micromonosporales</taxon>
        <taxon>Micromonosporaceae</taxon>
        <taxon>Plantactinospora</taxon>
    </lineage>
</organism>
<dbReference type="InterPro" id="IPR050099">
    <property type="entry name" value="SIS_GmhA/DiaA_subfam"/>
</dbReference>
<dbReference type="InterPro" id="IPR046348">
    <property type="entry name" value="SIS_dom_sf"/>
</dbReference>
<dbReference type="InterPro" id="IPR035461">
    <property type="entry name" value="GmhA/DiaA"/>
</dbReference>
<proteinExistence type="predicted"/>
<gene>
    <name evidence="2" type="primary">gmhA_1</name>
    <name evidence="2" type="ORF">Pen02_29180</name>
</gene>
<sequence length="218" mass="22574">MTAPDALALYPFLRPGADDPDALLTAVTRSTVEKVRQIVTLREQVRQRYGPELDACGYALAAAFRSGARLYAFGNGGSGTDAASVAQLFLAPDPGGRALPATSLTADVALLSALGNDVGFDVVFARQLAVFGRRGDIAVGLSTSGGSTNVLDGFTEARRLGMLTVGLAGSGGGRMAEAGTVDHLFVVPSSSVHRIQEAQTTVYHVLWELVQQALAGPG</sequence>
<name>A0ABQ4DZS9_9ACTN</name>
<feature type="domain" description="SIS" evidence="1">
    <location>
        <begin position="60"/>
        <end position="218"/>
    </location>
</feature>
<dbReference type="GO" id="GO:0016853">
    <property type="term" value="F:isomerase activity"/>
    <property type="evidence" value="ECO:0007669"/>
    <property type="project" value="UniProtKB-KW"/>
</dbReference>
<keyword evidence="3" id="KW-1185">Reference proteome</keyword>